<organism evidence="1 2">
    <name type="scientific">Janibacter melonis</name>
    <dbReference type="NCBI Taxonomy" id="262209"/>
    <lineage>
        <taxon>Bacteria</taxon>
        <taxon>Bacillati</taxon>
        <taxon>Actinomycetota</taxon>
        <taxon>Actinomycetes</taxon>
        <taxon>Micrococcales</taxon>
        <taxon>Intrasporangiaceae</taxon>
        <taxon>Janibacter</taxon>
    </lineage>
</organism>
<gene>
    <name evidence="1" type="ORF">AWH69_00625</name>
</gene>
<protein>
    <recommendedName>
        <fullName evidence="3">DNA-directed RNA polymerase subunit beta</fullName>
    </recommendedName>
</protein>
<name>A0A176QEY2_9MICO</name>
<evidence type="ECO:0000313" key="1">
    <source>
        <dbReference type="EMBL" id="OAB88357.1"/>
    </source>
</evidence>
<dbReference type="EMBL" id="LQZG01000001">
    <property type="protein sequence ID" value="OAB88357.1"/>
    <property type="molecule type" value="Genomic_DNA"/>
</dbReference>
<dbReference type="STRING" id="262209.AWH69_00625"/>
<comment type="caution">
    <text evidence="1">The sequence shown here is derived from an EMBL/GenBank/DDBJ whole genome shotgun (WGS) entry which is preliminary data.</text>
</comment>
<reference evidence="1 2" key="1">
    <citation type="submission" date="2016-01" db="EMBL/GenBank/DDBJ databases">
        <title>Janibacter melonis strain CD11_4 genome sequencing and assembly.</title>
        <authorList>
            <person name="Nair G.R."/>
            <person name="Kaur G."/>
            <person name="Chander A.M."/>
            <person name="Mayilraj S."/>
        </authorList>
    </citation>
    <scope>NUCLEOTIDE SEQUENCE [LARGE SCALE GENOMIC DNA]</scope>
    <source>
        <strain evidence="1 2">CD11-4</strain>
    </source>
</reference>
<dbReference type="AlphaFoldDB" id="A0A176QEY2"/>
<keyword evidence="2" id="KW-1185">Reference proteome</keyword>
<dbReference type="Proteomes" id="UP000076976">
    <property type="component" value="Unassembled WGS sequence"/>
</dbReference>
<dbReference type="RefSeq" id="WP_068269985.1">
    <property type="nucleotide sequence ID" value="NZ_LQZG01000001.1"/>
</dbReference>
<evidence type="ECO:0008006" key="3">
    <source>
        <dbReference type="Google" id="ProtNLM"/>
    </source>
</evidence>
<proteinExistence type="predicted"/>
<sequence length="182" mass="18893">MEAHGGTTPGPAEAAEAAHAAAMLVVDAGRSADPQVGARLVGLVQEVGLDTLAELWSHRPARSLPGALWRLYLVREWVQRSPDSASREYATGMHVAPVEHAIAGVPDPPEPGEVREMIDGVLGGAFHRDLDVALDRCAAFCSVAATGRAADERSDVGSAAALATTADDLAACAVLWRAGQLL</sequence>
<accession>A0A176QEY2</accession>
<evidence type="ECO:0000313" key="2">
    <source>
        <dbReference type="Proteomes" id="UP000076976"/>
    </source>
</evidence>